<evidence type="ECO:0000259" key="16">
    <source>
        <dbReference type="PROSITE" id="PS51193"/>
    </source>
</evidence>
<evidence type="ECO:0000256" key="7">
    <source>
        <dbReference type="ARBA" id="ARBA00022806"/>
    </source>
</evidence>
<keyword evidence="14" id="KW-0413">Isomerase</keyword>
<reference evidence="17 18" key="1">
    <citation type="submission" date="2020-02" db="EMBL/GenBank/DDBJ databases">
        <authorList>
            <person name="Zheng R.K."/>
            <person name="Sun C.M."/>
        </authorList>
    </citation>
    <scope>NUCLEOTIDE SEQUENCE [LARGE SCALE GENOMIC DNA]</scope>
    <source>
        <strain evidence="18">zrk13</strain>
    </source>
</reference>
<keyword evidence="1" id="KW-0004">4Fe-4S</keyword>
<dbReference type="PROSITE" id="PS51193">
    <property type="entry name" value="HELICASE_ATP_BIND_2"/>
    <property type="match status" value="1"/>
</dbReference>
<keyword evidence="6" id="KW-0378">Hydrolase</keyword>
<dbReference type="GO" id="GO:0005524">
    <property type="term" value="F:ATP binding"/>
    <property type="evidence" value="ECO:0007669"/>
    <property type="project" value="UniProtKB-KW"/>
</dbReference>
<evidence type="ECO:0000256" key="14">
    <source>
        <dbReference type="ARBA" id="ARBA00023235"/>
    </source>
</evidence>
<accession>A0A7L7KNZ2</accession>
<dbReference type="PANTHER" id="PTHR11472:SF34">
    <property type="entry name" value="REGULATOR OF TELOMERE ELONGATION HELICASE 1"/>
    <property type="match status" value="1"/>
</dbReference>
<name>A0A7L7KNZ2_9MOLU</name>
<gene>
    <name evidence="17" type="ORF">G4Z02_01590</name>
</gene>
<keyword evidence="10" id="KW-0408">Iron</keyword>
<evidence type="ECO:0000256" key="1">
    <source>
        <dbReference type="ARBA" id="ARBA00022485"/>
    </source>
</evidence>
<comment type="similarity">
    <text evidence="15">Belongs to the helicase family. DinG subfamily.</text>
</comment>
<dbReference type="InterPro" id="IPR027417">
    <property type="entry name" value="P-loop_NTPase"/>
</dbReference>
<dbReference type="KEGG" id="xcl:G4Z02_01590"/>
<dbReference type="Gene3D" id="3.90.320.10">
    <property type="match status" value="1"/>
</dbReference>
<keyword evidence="2" id="KW-0540">Nuclease</keyword>
<keyword evidence="13" id="KW-0234">DNA repair</keyword>
<evidence type="ECO:0000256" key="15">
    <source>
        <dbReference type="ARBA" id="ARBA00038058"/>
    </source>
</evidence>
<dbReference type="Pfam" id="PF13307">
    <property type="entry name" value="Helicase_C_2"/>
    <property type="match status" value="1"/>
</dbReference>
<dbReference type="InterPro" id="IPR014013">
    <property type="entry name" value="Helic_SF1/SF2_ATP-bd_DinG/Rad3"/>
</dbReference>
<dbReference type="GO" id="GO:0003677">
    <property type="term" value="F:DNA binding"/>
    <property type="evidence" value="ECO:0007669"/>
    <property type="project" value="UniProtKB-KW"/>
</dbReference>
<proteinExistence type="inferred from homology"/>
<dbReference type="InterPro" id="IPR006555">
    <property type="entry name" value="ATP-dep_Helicase_C"/>
</dbReference>
<dbReference type="PANTHER" id="PTHR11472">
    <property type="entry name" value="DNA REPAIR DEAD HELICASE RAD3/XP-D SUBFAMILY MEMBER"/>
    <property type="match status" value="1"/>
</dbReference>
<dbReference type="GO" id="GO:0051539">
    <property type="term" value="F:4 iron, 4 sulfur cluster binding"/>
    <property type="evidence" value="ECO:0007669"/>
    <property type="project" value="UniProtKB-KW"/>
</dbReference>
<dbReference type="RefSeq" id="WP_258878104.1">
    <property type="nucleotide sequence ID" value="NZ_CP048914.1"/>
</dbReference>
<evidence type="ECO:0000256" key="4">
    <source>
        <dbReference type="ARBA" id="ARBA00022741"/>
    </source>
</evidence>
<dbReference type="SMART" id="SM00488">
    <property type="entry name" value="DEXDc2"/>
    <property type="match status" value="1"/>
</dbReference>
<evidence type="ECO:0000256" key="6">
    <source>
        <dbReference type="ARBA" id="ARBA00022801"/>
    </source>
</evidence>
<dbReference type="GO" id="GO:0004527">
    <property type="term" value="F:exonuclease activity"/>
    <property type="evidence" value="ECO:0007669"/>
    <property type="project" value="UniProtKB-KW"/>
</dbReference>
<keyword evidence="5" id="KW-0227">DNA damage</keyword>
<dbReference type="AlphaFoldDB" id="A0A7L7KNZ2"/>
<evidence type="ECO:0000313" key="18">
    <source>
        <dbReference type="Proteomes" id="UP000514720"/>
    </source>
</evidence>
<keyword evidence="9" id="KW-0067">ATP-binding</keyword>
<keyword evidence="4" id="KW-0547">Nucleotide-binding</keyword>
<evidence type="ECO:0000256" key="2">
    <source>
        <dbReference type="ARBA" id="ARBA00022722"/>
    </source>
</evidence>
<dbReference type="Proteomes" id="UP000514720">
    <property type="component" value="Chromosome"/>
</dbReference>
<dbReference type="InterPro" id="IPR045028">
    <property type="entry name" value="DinG/Rad3-like"/>
</dbReference>
<dbReference type="Gene3D" id="1.10.275.40">
    <property type="match status" value="1"/>
</dbReference>
<evidence type="ECO:0000256" key="10">
    <source>
        <dbReference type="ARBA" id="ARBA00023004"/>
    </source>
</evidence>
<keyword evidence="8" id="KW-0269">Exonuclease</keyword>
<evidence type="ECO:0000256" key="12">
    <source>
        <dbReference type="ARBA" id="ARBA00023125"/>
    </source>
</evidence>
<dbReference type="InterPro" id="IPR011604">
    <property type="entry name" value="PDDEXK-like_dom_sf"/>
</dbReference>
<dbReference type="Pfam" id="PF06733">
    <property type="entry name" value="DEAD_2"/>
    <property type="match status" value="1"/>
</dbReference>
<feature type="domain" description="Helicase ATP-binding" evidence="16">
    <location>
        <begin position="180"/>
        <end position="436"/>
    </location>
</feature>
<dbReference type="Gene3D" id="1.10.30.20">
    <property type="entry name" value="Bacterial XPD DNA helicase, FeS cluster domain"/>
    <property type="match status" value="1"/>
</dbReference>
<dbReference type="EMBL" id="CP048914">
    <property type="protein sequence ID" value="QMS84491.1"/>
    <property type="molecule type" value="Genomic_DNA"/>
</dbReference>
<dbReference type="GO" id="GO:0003678">
    <property type="term" value="F:DNA helicase activity"/>
    <property type="evidence" value="ECO:0007669"/>
    <property type="project" value="InterPro"/>
</dbReference>
<dbReference type="SMART" id="SM00491">
    <property type="entry name" value="HELICc2"/>
    <property type="match status" value="1"/>
</dbReference>
<dbReference type="InterPro" id="IPR038726">
    <property type="entry name" value="PDDEXK_AddAB-type"/>
</dbReference>
<evidence type="ECO:0000256" key="11">
    <source>
        <dbReference type="ARBA" id="ARBA00023014"/>
    </source>
</evidence>
<dbReference type="Gene3D" id="3.40.50.300">
    <property type="entry name" value="P-loop containing nucleotide triphosphate hydrolases"/>
    <property type="match status" value="2"/>
</dbReference>
<evidence type="ECO:0000256" key="8">
    <source>
        <dbReference type="ARBA" id="ARBA00022839"/>
    </source>
</evidence>
<dbReference type="GO" id="GO:0046872">
    <property type="term" value="F:metal ion binding"/>
    <property type="evidence" value="ECO:0007669"/>
    <property type="project" value="UniProtKB-KW"/>
</dbReference>
<evidence type="ECO:0000256" key="13">
    <source>
        <dbReference type="ARBA" id="ARBA00023204"/>
    </source>
</evidence>
<evidence type="ECO:0000256" key="5">
    <source>
        <dbReference type="ARBA" id="ARBA00022763"/>
    </source>
</evidence>
<dbReference type="Pfam" id="PF12705">
    <property type="entry name" value="PDDEXK_1"/>
    <property type="match status" value="1"/>
</dbReference>
<sequence length="782" mass="90823">MKSIKIAVKEMVEFIHVGGDLTSEFKSNKRAKLGQEAHAFLQAKYGDDDQQEVMVETLYQNDDYELHISGRMDGLLQVNNKPLIEEIKSTQTDLEFMDIDTRPEHLAQVKMYAYMYCKANHLKSIKVRLVYIHIPDYETKSFTKRYNISQLTKFFENTVFEYLNWVTIYDQHQAQKLTSIEGLTFPFEDYREGQYTFMGAIYKTIIANDILYSIAPTGIGKTVAALFSALKAIETERDKVFYLTAKNAGKAIVVDTVNLLKDNGLVAKTVVINNKEHMCLMDTVDCDPDICPYAKGYFDRVQEALNDIFVHKDVYESELIKSYGEYHKICPHEFSLSISNFSDIVICDYNYAFDPRTHLIRYFDEDYYNPILLVDEAHNMIDRSRSMYSSSITKSGLLALKKAAKKVKPSVQSTITKIIKYIDEFATNIELIKQPFYHQEELDEQLLVLLERLVNKLDQILVENKKFPNRDQVLDGYFMCTQFIRISDFYASSYRYILEAKDEDIVITLSCLDASKYILDTIERRAKGAIFFSATLEPVDYHVRLITKGEGKSISIPSPFPQHHLGLFVDDSTSTRYRDRERSIDSIIDNIYAMLETKVGNYIVFFPSYRYLNRVLEQFDTEAYDVVVQERNMNFKTRNKLLQSFDEVGETSTVGFFVMGGSFSEGIDYIGDKLHGVLIVGVAMPQFNPYNELLRNYFDELFETGFDYAYTFPGMNKVIQAVGRVIRTEEDQGIAILFDDRYSHRNYRTLFPKNWQHAITIRVNNYVQNYLEKFWQNIKKSV</sequence>
<keyword evidence="7 17" id="KW-0347">Helicase</keyword>
<keyword evidence="18" id="KW-1185">Reference proteome</keyword>
<keyword evidence="3" id="KW-0479">Metal-binding</keyword>
<evidence type="ECO:0000313" key="17">
    <source>
        <dbReference type="EMBL" id="QMS84491.1"/>
    </source>
</evidence>
<dbReference type="InterPro" id="IPR010614">
    <property type="entry name" value="RAD3-like_helicase_DEAD"/>
</dbReference>
<organism evidence="17 18">
    <name type="scientific">Candidatus Xianfuyuplasma coldseepsis</name>
    <dbReference type="NCBI Taxonomy" id="2782163"/>
    <lineage>
        <taxon>Bacteria</taxon>
        <taxon>Bacillati</taxon>
        <taxon>Mycoplasmatota</taxon>
        <taxon>Mollicutes</taxon>
        <taxon>Candidatus Izemoplasmatales</taxon>
        <taxon>Candidatus Izemoplasmataceae</taxon>
        <taxon>Candidatus Xianfuyuplasma</taxon>
    </lineage>
</organism>
<dbReference type="GO" id="GO:0006281">
    <property type="term" value="P:DNA repair"/>
    <property type="evidence" value="ECO:0007669"/>
    <property type="project" value="UniProtKB-KW"/>
</dbReference>
<keyword evidence="12" id="KW-0238">DNA-binding</keyword>
<evidence type="ECO:0000256" key="3">
    <source>
        <dbReference type="ARBA" id="ARBA00022723"/>
    </source>
</evidence>
<dbReference type="GO" id="GO:0016818">
    <property type="term" value="F:hydrolase activity, acting on acid anhydrides, in phosphorus-containing anhydrides"/>
    <property type="evidence" value="ECO:0007669"/>
    <property type="project" value="InterPro"/>
</dbReference>
<dbReference type="InterPro" id="IPR042493">
    <property type="entry name" value="XPD_DNA_FeS"/>
</dbReference>
<dbReference type="SUPFAM" id="SSF52540">
    <property type="entry name" value="P-loop containing nucleoside triphosphate hydrolases"/>
    <property type="match status" value="1"/>
</dbReference>
<evidence type="ECO:0000256" key="9">
    <source>
        <dbReference type="ARBA" id="ARBA00022840"/>
    </source>
</evidence>
<protein>
    <submittedName>
        <fullName evidence="17">ATP-dependent DNA helicase</fullName>
    </submittedName>
</protein>
<dbReference type="InterPro" id="IPR006554">
    <property type="entry name" value="Helicase-like_DEXD_c2"/>
</dbReference>
<keyword evidence="11" id="KW-0411">Iron-sulfur</keyword>